<dbReference type="EMBL" id="AUZX01001292">
    <property type="protein sequence ID" value="EQD79482.1"/>
    <property type="molecule type" value="Genomic_DNA"/>
</dbReference>
<sequence>NERAQVAALSNIPSQIAQSASPLLAGYLFDSISYEMPFVVGSILQFVSSIFYVRFFIDRPPPEEIANPVTDSD</sequence>
<protein>
    <recommendedName>
        <fullName evidence="2">MFS transporter</fullName>
    </recommendedName>
</protein>
<reference evidence="1" key="2">
    <citation type="journal article" date="2014" name="ISME J.">
        <title>Microbial stratification in low pH oxic and suboxic macroscopic growths along an acid mine drainage.</title>
        <authorList>
            <person name="Mendez-Garcia C."/>
            <person name="Mesa V."/>
            <person name="Sprenger R.R."/>
            <person name="Richter M."/>
            <person name="Diez M.S."/>
            <person name="Solano J."/>
            <person name="Bargiela R."/>
            <person name="Golyshina O.V."/>
            <person name="Manteca A."/>
            <person name="Ramos J.L."/>
            <person name="Gallego J.R."/>
            <person name="Llorente I."/>
            <person name="Martins Dos Santos V.A."/>
            <person name="Jensen O.N."/>
            <person name="Pelaez A.I."/>
            <person name="Sanchez J."/>
            <person name="Ferrer M."/>
        </authorList>
    </citation>
    <scope>NUCLEOTIDE SEQUENCE</scope>
</reference>
<feature type="non-terminal residue" evidence="1">
    <location>
        <position position="1"/>
    </location>
</feature>
<gene>
    <name evidence="1" type="ORF">B1A_01703</name>
</gene>
<name>T1CB83_9ZZZZ</name>
<evidence type="ECO:0008006" key="2">
    <source>
        <dbReference type="Google" id="ProtNLM"/>
    </source>
</evidence>
<evidence type="ECO:0000313" key="1">
    <source>
        <dbReference type="EMBL" id="EQD79482.1"/>
    </source>
</evidence>
<proteinExistence type="predicted"/>
<organism evidence="1">
    <name type="scientific">mine drainage metagenome</name>
    <dbReference type="NCBI Taxonomy" id="410659"/>
    <lineage>
        <taxon>unclassified sequences</taxon>
        <taxon>metagenomes</taxon>
        <taxon>ecological metagenomes</taxon>
    </lineage>
</organism>
<dbReference type="AlphaFoldDB" id="T1CB83"/>
<comment type="caution">
    <text evidence="1">The sequence shown here is derived from an EMBL/GenBank/DDBJ whole genome shotgun (WGS) entry which is preliminary data.</text>
</comment>
<reference evidence="1" key="1">
    <citation type="submission" date="2013-08" db="EMBL/GenBank/DDBJ databases">
        <authorList>
            <person name="Mendez C."/>
            <person name="Richter M."/>
            <person name="Ferrer M."/>
            <person name="Sanchez J."/>
        </authorList>
    </citation>
    <scope>NUCLEOTIDE SEQUENCE</scope>
</reference>
<dbReference type="InterPro" id="IPR036259">
    <property type="entry name" value="MFS_trans_sf"/>
</dbReference>
<dbReference type="SUPFAM" id="SSF103473">
    <property type="entry name" value="MFS general substrate transporter"/>
    <property type="match status" value="1"/>
</dbReference>
<accession>T1CB83</accession>
<dbReference type="Gene3D" id="1.20.1250.20">
    <property type="entry name" value="MFS general substrate transporter like domains"/>
    <property type="match status" value="1"/>
</dbReference>